<dbReference type="PROSITE" id="PS50896">
    <property type="entry name" value="LISH"/>
    <property type="match status" value="1"/>
</dbReference>
<gene>
    <name evidence="3" type="ORF">QR98_0056890</name>
</gene>
<evidence type="ECO:0000313" key="3">
    <source>
        <dbReference type="EMBL" id="KPM07202.1"/>
    </source>
</evidence>
<feature type="region of interest" description="Disordered" evidence="1">
    <location>
        <begin position="654"/>
        <end position="696"/>
    </location>
</feature>
<protein>
    <submittedName>
        <fullName evidence="3">WD repeat-containing protein 47-like protein</fullName>
    </submittedName>
</protein>
<accession>A0A132A8A5</accession>
<dbReference type="AlphaFoldDB" id="A0A132A8A5"/>
<dbReference type="InterPro" id="IPR006595">
    <property type="entry name" value="CTLH_C"/>
</dbReference>
<dbReference type="Proteomes" id="UP000616769">
    <property type="component" value="Unassembled WGS sequence"/>
</dbReference>
<evidence type="ECO:0000313" key="4">
    <source>
        <dbReference type="Proteomes" id="UP000616769"/>
    </source>
</evidence>
<dbReference type="EMBL" id="JXLN01011389">
    <property type="protein sequence ID" value="KPM07202.1"/>
    <property type="molecule type" value="Genomic_DNA"/>
</dbReference>
<dbReference type="SMART" id="SM00668">
    <property type="entry name" value="CTLH"/>
    <property type="match status" value="1"/>
</dbReference>
<name>A0A132A8A5_SARSC</name>
<organism evidence="3 4">
    <name type="scientific">Sarcoptes scabiei</name>
    <name type="common">Itch mite</name>
    <name type="synonym">Acarus scabiei</name>
    <dbReference type="NCBI Taxonomy" id="52283"/>
    <lineage>
        <taxon>Eukaryota</taxon>
        <taxon>Metazoa</taxon>
        <taxon>Ecdysozoa</taxon>
        <taxon>Arthropoda</taxon>
        <taxon>Chelicerata</taxon>
        <taxon>Arachnida</taxon>
        <taxon>Acari</taxon>
        <taxon>Acariformes</taxon>
        <taxon>Sarcoptiformes</taxon>
        <taxon>Astigmata</taxon>
        <taxon>Psoroptidia</taxon>
        <taxon>Sarcoptoidea</taxon>
        <taxon>Sarcoptidae</taxon>
        <taxon>Sarcoptinae</taxon>
        <taxon>Sarcoptes</taxon>
    </lineage>
</organism>
<sequence length="718" mass="82876">MDTIASVQLLDNDKLCVREEDAIRLILEFLSQRDLSITQLSLERESGISNCNLSDDLIFLRQLILDGQWDDVLQFVSPLECFETFASKRFKFIIYKHKYVELLCIRSEANTALQTVEVAVHEIIDCLNKLEKYCSDQQEFHRLSSLLTLPNLDDDDELKNWNPNSWRLKCFKDIYYLVERFMLTTSNKNQSNSSNNFSSEDVKSKQFATNDRLMDLIFKGLLYEVCLFTVVQRVRYLTTIDGGKRLNGTNNENFNDLKLYEPNVFHSFSEKVNLKNMFQCLPDEYLIDTFNSNKPTHLDIAKHEKPALVASWSEMILSAPIKPKIFPHINVPYTKVKAADLMSKSLTASIMHHSNPKNLMTMSVCDIAQFSSSTLAATGFHLSKPIENLSIEIDEMEKTNALKECENVMERSIDRLFKQELKKNSFKFNQDESKSNEPAISNHNRKRLVLEREMASISEKSTPIEDSKCNPDQSELNLNSSYYEIFQNYYEEKNKLIEKISDHGLDVVRDFNHPDKSKNELGNRNLNCAMRNRQESRNIATRSMSIKSPRLKESATAKMMEDNLKIKSFEADEIVVDRDSAEKSSMIDVGGRYSKINQFQTPVCDRFDQRNSLIKNTSRTSTPISNRILRPAFIINEEDDFEVDEENFRNENQLKHQLPQNSLPSSTSIGIRTSASSRKESQQIHRKEKRNKKDSSTINNNIVFDDCLGANQLKVSKL</sequence>
<evidence type="ECO:0000256" key="1">
    <source>
        <dbReference type="SAM" id="MobiDB-lite"/>
    </source>
</evidence>
<reference evidence="3 4" key="1">
    <citation type="journal article" date="2015" name="Parasit. Vectors">
        <title>Draft genome of the scabies mite.</title>
        <authorList>
            <person name="Rider S.D.Jr."/>
            <person name="Morgan M.S."/>
            <person name="Arlian L.G."/>
        </authorList>
    </citation>
    <scope>NUCLEOTIDE SEQUENCE [LARGE SCALE GENOMIC DNA]</scope>
    <source>
        <strain evidence="3">Arlian Lab</strain>
    </source>
</reference>
<proteinExistence type="predicted"/>
<dbReference type="VEuPathDB" id="VectorBase:SSCA010510"/>
<comment type="caution">
    <text evidence="3">The sequence shown here is derived from an EMBL/GenBank/DDBJ whole genome shotgun (WGS) entry which is preliminary data.</text>
</comment>
<dbReference type="PROSITE" id="PS50897">
    <property type="entry name" value="CTLH"/>
    <property type="match status" value="1"/>
</dbReference>
<feature type="compositionally biased region" description="Polar residues" evidence="1">
    <location>
        <begin position="658"/>
        <end position="676"/>
    </location>
</feature>
<feature type="domain" description="CTLH" evidence="2">
    <location>
        <begin position="55"/>
        <end position="110"/>
    </location>
</feature>
<dbReference type="PANTHER" id="PTHR19863:SF5">
    <property type="entry name" value="WD REPEAT-CONTAINING PROTEIN 47"/>
    <property type="match status" value="1"/>
</dbReference>
<feature type="compositionally biased region" description="Basic and acidic residues" evidence="1">
    <location>
        <begin position="677"/>
        <end position="695"/>
    </location>
</feature>
<evidence type="ECO:0000259" key="2">
    <source>
        <dbReference type="PROSITE" id="PS50897"/>
    </source>
</evidence>
<dbReference type="InterPro" id="IPR006594">
    <property type="entry name" value="LisH"/>
</dbReference>
<dbReference type="PANTHER" id="PTHR19863">
    <property type="entry name" value="NEMITIN (NEURONAL ENRICHED MAP INTERACTING PROTEIN) HOMOLOG"/>
    <property type="match status" value="1"/>
</dbReference>
<dbReference type="InterPro" id="IPR040067">
    <property type="entry name" value="WDR47"/>
</dbReference>
<feature type="region of interest" description="Disordered" evidence="1">
    <location>
        <begin position="428"/>
        <end position="447"/>
    </location>
</feature>